<evidence type="ECO:0000313" key="2">
    <source>
        <dbReference type="Proteomes" id="UP000230233"/>
    </source>
</evidence>
<organism evidence="1 2">
    <name type="scientific">Caenorhabditis nigoni</name>
    <dbReference type="NCBI Taxonomy" id="1611254"/>
    <lineage>
        <taxon>Eukaryota</taxon>
        <taxon>Metazoa</taxon>
        <taxon>Ecdysozoa</taxon>
        <taxon>Nematoda</taxon>
        <taxon>Chromadorea</taxon>
        <taxon>Rhabditida</taxon>
        <taxon>Rhabditina</taxon>
        <taxon>Rhabditomorpha</taxon>
        <taxon>Rhabditoidea</taxon>
        <taxon>Rhabditidae</taxon>
        <taxon>Peloderinae</taxon>
        <taxon>Caenorhabditis</taxon>
    </lineage>
</organism>
<reference evidence="2" key="1">
    <citation type="submission" date="2017-10" db="EMBL/GenBank/DDBJ databases">
        <title>Rapid genome shrinkage in a self-fertile nematode reveals novel sperm competition proteins.</title>
        <authorList>
            <person name="Yin D."/>
            <person name="Schwarz E.M."/>
            <person name="Thomas C.G."/>
            <person name="Felde R.L."/>
            <person name="Korf I.F."/>
            <person name="Cutter A.D."/>
            <person name="Schartner C.M."/>
            <person name="Ralston E.J."/>
            <person name="Meyer B.J."/>
            <person name="Haag E.S."/>
        </authorList>
    </citation>
    <scope>NUCLEOTIDE SEQUENCE [LARGE SCALE GENOMIC DNA]</scope>
    <source>
        <strain evidence="2">JU1422</strain>
    </source>
</reference>
<dbReference type="AlphaFoldDB" id="A0A2G5SPN1"/>
<dbReference type="Proteomes" id="UP000230233">
    <property type="component" value="Chromosome X"/>
</dbReference>
<evidence type="ECO:0000313" key="1">
    <source>
        <dbReference type="EMBL" id="PIC17085.1"/>
    </source>
</evidence>
<accession>A0A2G5SPN1</accession>
<keyword evidence="2" id="KW-1185">Reference proteome</keyword>
<sequence length="68" mass="7714">MMGVLKFSFYDTINERQLRIENKRHPHSDWPVSALDVGTKVPPSFFLSCCRIVAIIETTTISLATLAF</sequence>
<comment type="caution">
    <text evidence="1">The sequence shown here is derived from an EMBL/GenBank/DDBJ whole genome shotgun (WGS) entry which is preliminary data.</text>
</comment>
<proteinExistence type="predicted"/>
<name>A0A2G5SPN1_9PELO</name>
<gene>
    <name evidence="1" type="primary">Cnig_chr_X.g23453</name>
    <name evidence="1" type="ORF">B9Z55_023453</name>
</gene>
<dbReference type="EMBL" id="PDUG01000006">
    <property type="protein sequence ID" value="PIC17085.1"/>
    <property type="molecule type" value="Genomic_DNA"/>
</dbReference>
<protein>
    <submittedName>
        <fullName evidence="1">Uncharacterized protein</fullName>
    </submittedName>
</protein>